<sequence length="179" mass="18909">MAGEPGGAEQAGPVNAGRDPAAPESHTRGRRITALIRIALAIIFLDELVVGLWNQTFPENFYDNFPTVSLTPPFSEHYARDFGGATLGIAVVLGIALAVPRSVFTIPAAAAFSTFAVPHFFFHLTHLDHAGLGEAVLLTGGNAVVALLGLLVIVLSLVRDAVQRRRQRPIRPPSGAANG</sequence>
<organism evidence="3 4">
    <name type="scientific">Micromonospora musae</name>
    <dbReference type="NCBI Taxonomy" id="1894970"/>
    <lineage>
        <taxon>Bacteria</taxon>
        <taxon>Bacillati</taxon>
        <taxon>Actinomycetota</taxon>
        <taxon>Actinomycetes</taxon>
        <taxon>Micromonosporales</taxon>
        <taxon>Micromonosporaceae</taxon>
        <taxon>Micromonospora</taxon>
    </lineage>
</organism>
<keyword evidence="2" id="KW-0812">Transmembrane</keyword>
<dbReference type="AlphaFoldDB" id="A0A3A9YKH9"/>
<keyword evidence="2" id="KW-1133">Transmembrane helix</keyword>
<evidence type="ECO:0000256" key="2">
    <source>
        <dbReference type="SAM" id="Phobius"/>
    </source>
</evidence>
<feature type="transmembrane region" description="Helical" evidence="2">
    <location>
        <begin position="34"/>
        <end position="53"/>
    </location>
</feature>
<dbReference type="Proteomes" id="UP000275865">
    <property type="component" value="Unassembled WGS sequence"/>
</dbReference>
<feature type="transmembrane region" description="Helical" evidence="2">
    <location>
        <begin position="136"/>
        <end position="158"/>
    </location>
</feature>
<feature type="transmembrane region" description="Helical" evidence="2">
    <location>
        <begin position="82"/>
        <end position="99"/>
    </location>
</feature>
<evidence type="ECO:0000256" key="1">
    <source>
        <dbReference type="SAM" id="MobiDB-lite"/>
    </source>
</evidence>
<proteinExistence type="predicted"/>
<protein>
    <recommendedName>
        <fullName evidence="5">DoxX family protein</fullName>
    </recommendedName>
</protein>
<evidence type="ECO:0008006" key="5">
    <source>
        <dbReference type="Google" id="ProtNLM"/>
    </source>
</evidence>
<evidence type="ECO:0000313" key="4">
    <source>
        <dbReference type="Proteomes" id="UP000275865"/>
    </source>
</evidence>
<feature type="transmembrane region" description="Helical" evidence="2">
    <location>
        <begin position="106"/>
        <end position="124"/>
    </location>
</feature>
<keyword evidence="2" id="KW-0472">Membrane</keyword>
<reference evidence="3 4" key="1">
    <citation type="submission" date="2018-09" db="EMBL/GenBank/DDBJ databases">
        <title>Micromonospora sp. nov. MS1-9, isolated from a root of Musa sp.</title>
        <authorList>
            <person name="Kuncharoen N."/>
            <person name="Kudo T."/>
            <person name="Ohkuma M."/>
            <person name="Yuki M."/>
            <person name="Tanasupawat S."/>
        </authorList>
    </citation>
    <scope>NUCLEOTIDE SEQUENCE [LARGE SCALE GENOMIC DNA]</scope>
    <source>
        <strain evidence="3 4">MS1-9</strain>
    </source>
</reference>
<name>A0A3A9YKH9_9ACTN</name>
<evidence type="ECO:0000313" key="3">
    <source>
        <dbReference type="EMBL" id="RKN33996.1"/>
    </source>
</evidence>
<accession>A0A3A9YKH9</accession>
<gene>
    <name evidence="3" type="ORF">D7044_09905</name>
</gene>
<feature type="region of interest" description="Disordered" evidence="1">
    <location>
        <begin position="1"/>
        <end position="26"/>
    </location>
</feature>
<comment type="caution">
    <text evidence="3">The sequence shown here is derived from an EMBL/GenBank/DDBJ whole genome shotgun (WGS) entry which is preliminary data.</text>
</comment>
<dbReference type="EMBL" id="RAZT01000004">
    <property type="protein sequence ID" value="RKN33996.1"/>
    <property type="molecule type" value="Genomic_DNA"/>
</dbReference>